<dbReference type="Proteomes" id="UP000184499">
    <property type="component" value="Unassembled WGS sequence"/>
</dbReference>
<proteinExistence type="predicted"/>
<accession>A0A1L9UKS0</accession>
<reference evidence="2" key="1">
    <citation type="journal article" date="2017" name="Genome Biol.">
        <title>Comparative genomics reveals high biological diversity and specific adaptations in the industrially and medically important fungal genus Aspergillus.</title>
        <authorList>
            <person name="de Vries R.P."/>
            <person name="Riley R."/>
            <person name="Wiebenga A."/>
            <person name="Aguilar-Osorio G."/>
            <person name="Amillis S."/>
            <person name="Uchima C.A."/>
            <person name="Anderluh G."/>
            <person name="Asadollahi M."/>
            <person name="Askin M."/>
            <person name="Barry K."/>
            <person name="Battaglia E."/>
            <person name="Bayram O."/>
            <person name="Benocci T."/>
            <person name="Braus-Stromeyer S.A."/>
            <person name="Caldana C."/>
            <person name="Canovas D."/>
            <person name="Cerqueira G.C."/>
            <person name="Chen F."/>
            <person name="Chen W."/>
            <person name="Choi C."/>
            <person name="Clum A."/>
            <person name="Dos Santos R.A."/>
            <person name="Damasio A.R."/>
            <person name="Diallinas G."/>
            <person name="Emri T."/>
            <person name="Fekete E."/>
            <person name="Flipphi M."/>
            <person name="Freyberg S."/>
            <person name="Gallo A."/>
            <person name="Gournas C."/>
            <person name="Habgood R."/>
            <person name="Hainaut M."/>
            <person name="Harispe M.L."/>
            <person name="Henrissat B."/>
            <person name="Hilden K.S."/>
            <person name="Hope R."/>
            <person name="Hossain A."/>
            <person name="Karabika E."/>
            <person name="Karaffa L."/>
            <person name="Karanyi Z."/>
            <person name="Krasevec N."/>
            <person name="Kuo A."/>
            <person name="Kusch H."/>
            <person name="LaButti K."/>
            <person name="Lagendijk E.L."/>
            <person name="Lapidus A."/>
            <person name="Levasseur A."/>
            <person name="Lindquist E."/>
            <person name="Lipzen A."/>
            <person name="Logrieco A.F."/>
            <person name="MacCabe A."/>
            <person name="Maekelae M.R."/>
            <person name="Malavazi I."/>
            <person name="Melin P."/>
            <person name="Meyer V."/>
            <person name="Mielnichuk N."/>
            <person name="Miskei M."/>
            <person name="Molnar A.P."/>
            <person name="Mule G."/>
            <person name="Ngan C.Y."/>
            <person name="Orejas M."/>
            <person name="Orosz E."/>
            <person name="Ouedraogo J.P."/>
            <person name="Overkamp K.M."/>
            <person name="Park H.-S."/>
            <person name="Perrone G."/>
            <person name="Piumi F."/>
            <person name="Punt P.J."/>
            <person name="Ram A.F."/>
            <person name="Ramon A."/>
            <person name="Rauscher S."/>
            <person name="Record E."/>
            <person name="Riano-Pachon D.M."/>
            <person name="Robert V."/>
            <person name="Roehrig J."/>
            <person name="Ruller R."/>
            <person name="Salamov A."/>
            <person name="Salih N.S."/>
            <person name="Samson R.A."/>
            <person name="Sandor E."/>
            <person name="Sanguinetti M."/>
            <person name="Schuetze T."/>
            <person name="Sepcic K."/>
            <person name="Shelest E."/>
            <person name="Sherlock G."/>
            <person name="Sophianopoulou V."/>
            <person name="Squina F.M."/>
            <person name="Sun H."/>
            <person name="Susca A."/>
            <person name="Todd R.B."/>
            <person name="Tsang A."/>
            <person name="Unkles S.E."/>
            <person name="van de Wiele N."/>
            <person name="van Rossen-Uffink D."/>
            <person name="Oliveira J.V."/>
            <person name="Vesth T.C."/>
            <person name="Visser J."/>
            <person name="Yu J.-H."/>
            <person name="Zhou M."/>
            <person name="Andersen M.R."/>
            <person name="Archer D.B."/>
            <person name="Baker S.E."/>
            <person name="Benoit I."/>
            <person name="Brakhage A.A."/>
            <person name="Braus G.H."/>
            <person name="Fischer R."/>
            <person name="Frisvad J.C."/>
            <person name="Goldman G.H."/>
            <person name="Houbraken J."/>
            <person name="Oakley B."/>
            <person name="Pocsi I."/>
            <person name="Scazzocchio C."/>
            <person name="Seiboth B."/>
            <person name="vanKuyk P.A."/>
            <person name="Wortman J."/>
            <person name="Dyer P.S."/>
            <person name="Grigoriev I.V."/>
        </authorList>
    </citation>
    <scope>NUCLEOTIDE SEQUENCE [LARGE SCALE GENOMIC DNA]</scope>
    <source>
        <strain evidence="2">CBS 101740 / IMI 381727 / IBT 21946</strain>
    </source>
</reference>
<evidence type="ECO:0000313" key="2">
    <source>
        <dbReference type="Proteomes" id="UP000184499"/>
    </source>
</evidence>
<name>A0A1L9UKS0_ASPBC</name>
<dbReference type="EMBL" id="KV878683">
    <property type="protein sequence ID" value="OJJ72313.1"/>
    <property type="molecule type" value="Genomic_DNA"/>
</dbReference>
<protein>
    <submittedName>
        <fullName evidence="1">Uncharacterized protein</fullName>
    </submittedName>
</protein>
<dbReference type="AlphaFoldDB" id="A0A1L9UKS0"/>
<keyword evidence="2" id="KW-1185">Reference proteome</keyword>
<dbReference type="RefSeq" id="XP_067479561.1">
    <property type="nucleotide sequence ID" value="XM_067627085.1"/>
</dbReference>
<evidence type="ECO:0000313" key="1">
    <source>
        <dbReference type="EMBL" id="OJJ72313.1"/>
    </source>
</evidence>
<gene>
    <name evidence="1" type="ORF">ASPBRDRAFT_535190</name>
</gene>
<dbReference type="GeneID" id="93579573"/>
<dbReference type="VEuPathDB" id="FungiDB:ASPBRDRAFT_535190"/>
<organism evidence="1 2">
    <name type="scientific">Aspergillus brasiliensis (strain CBS 101740 / IMI 381727 / IBT 21946)</name>
    <dbReference type="NCBI Taxonomy" id="767769"/>
    <lineage>
        <taxon>Eukaryota</taxon>
        <taxon>Fungi</taxon>
        <taxon>Dikarya</taxon>
        <taxon>Ascomycota</taxon>
        <taxon>Pezizomycotina</taxon>
        <taxon>Eurotiomycetes</taxon>
        <taxon>Eurotiomycetidae</taxon>
        <taxon>Eurotiales</taxon>
        <taxon>Aspergillaceae</taxon>
        <taxon>Aspergillus</taxon>
        <taxon>Aspergillus subgen. Circumdati</taxon>
    </lineage>
</organism>
<sequence>MVYTCQVAHEDREGGGGLVIEDSARFPALERAVLGFFQLAPFRFRFPTHPMFPNHMMAPQVSLDLYGASLPTSWLLVSRSLFAGRPPRHRYVDNSG</sequence>